<feature type="transmembrane region" description="Helical" evidence="6">
    <location>
        <begin position="260"/>
        <end position="279"/>
    </location>
</feature>
<protein>
    <recommendedName>
        <fullName evidence="9">Organic cation transporter protein</fullName>
    </recommendedName>
</protein>
<dbReference type="Proteomes" id="UP000678499">
    <property type="component" value="Unassembled WGS sequence"/>
</dbReference>
<evidence type="ECO:0000313" key="8">
    <source>
        <dbReference type="Proteomes" id="UP000678499"/>
    </source>
</evidence>
<feature type="region of interest" description="Disordered" evidence="5">
    <location>
        <begin position="384"/>
        <end position="404"/>
    </location>
</feature>
<keyword evidence="4 6" id="KW-0472">Membrane</keyword>
<dbReference type="GO" id="GO:0016020">
    <property type="term" value="C:membrane"/>
    <property type="evidence" value="ECO:0007669"/>
    <property type="project" value="UniProtKB-SubCell"/>
</dbReference>
<organism evidence="7">
    <name type="scientific">Notodromas monacha</name>
    <dbReference type="NCBI Taxonomy" id="399045"/>
    <lineage>
        <taxon>Eukaryota</taxon>
        <taxon>Metazoa</taxon>
        <taxon>Ecdysozoa</taxon>
        <taxon>Arthropoda</taxon>
        <taxon>Crustacea</taxon>
        <taxon>Oligostraca</taxon>
        <taxon>Ostracoda</taxon>
        <taxon>Podocopa</taxon>
        <taxon>Podocopida</taxon>
        <taxon>Cypridocopina</taxon>
        <taxon>Cypridoidea</taxon>
        <taxon>Cyprididae</taxon>
        <taxon>Notodromas</taxon>
    </lineage>
</organism>
<evidence type="ECO:0000256" key="1">
    <source>
        <dbReference type="ARBA" id="ARBA00004141"/>
    </source>
</evidence>
<feature type="transmembrane region" description="Helical" evidence="6">
    <location>
        <begin position="355"/>
        <end position="374"/>
    </location>
</feature>
<dbReference type="Gene3D" id="1.20.1250.20">
    <property type="entry name" value="MFS general substrate transporter like domains"/>
    <property type="match status" value="1"/>
</dbReference>
<dbReference type="PANTHER" id="PTHR24064">
    <property type="entry name" value="SOLUTE CARRIER FAMILY 22 MEMBER"/>
    <property type="match status" value="1"/>
</dbReference>
<dbReference type="InterPro" id="IPR036259">
    <property type="entry name" value="MFS_trans_sf"/>
</dbReference>
<evidence type="ECO:0000256" key="5">
    <source>
        <dbReference type="SAM" id="MobiDB-lite"/>
    </source>
</evidence>
<dbReference type="EMBL" id="CAJPEX010007231">
    <property type="protein sequence ID" value="CAG0924335.1"/>
    <property type="molecule type" value="Genomic_DNA"/>
</dbReference>
<evidence type="ECO:0000313" key="7">
    <source>
        <dbReference type="EMBL" id="CAD7284183.1"/>
    </source>
</evidence>
<feature type="region of interest" description="Disordered" evidence="5">
    <location>
        <begin position="152"/>
        <end position="184"/>
    </location>
</feature>
<dbReference type="GO" id="GO:0022857">
    <property type="term" value="F:transmembrane transporter activity"/>
    <property type="evidence" value="ECO:0007669"/>
    <property type="project" value="InterPro"/>
</dbReference>
<evidence type="ECO:0000256" key="6">
    <source>
        <dbReference type="SAM" id="Phobius"/>
    </source>
</evidence>
<proteinExistence type="predicted"/>
<keyword evidence="2 6" id="KW-0812">Transmembrane</keyword>
<feature type="transmembrane region" description="Helical" evidence="6">
    <location>
        <begin position="231"/>
        <end position="253"/>
    </location>
</feature>
<keyword evidence="8" id="KW-1185">Reference proteome</keyword>
<evidence type="ECO:0000256" key="4">
    <source>
        <dbReference type="ARBA" id="ARBA00023136"/>
    </source>
</evidence>
<feature type="transmembrane region" description="Helical" evidence="6">
    <location>
        <begin position="291"/>
        <end position="311"/>
    </location>
</feature>
<feature type="transmembrane region" description="Helical" evidence="6">
    <location>
        <begin position="38"/>
        <end position="58"/>
    </location>
</feature>
<evidence type="ECO:0000256" key="2">
    <source>
        <dbReference type="ARBA" id="ARBA00022692"/>
    </source>
</evidence>
<dbReference type="AlphaFoldDB" id="A0A7R9BZ38"/>
<feature type="transmembrane region" description="Helical" evidence="6">
    <location>
        <begin position="201"/>
        <end position="219"/>
    </location>
</feature>
<evidence type="ECO:0000256" key="3">
    <source>
        <dbReference type="ARBA" id="ARBA00022989"/>
    </source>
</evidence>
<evidence type="ECO:0008006" key="9">
    <source>
        <dbReference type="Google" id="ProtNLM"/>
    </source>
</evidence>
<reference evidence="7" key="1">
    <citation type="submission" date="2020-11" db="EMBL/GenBank/DDBJ databases">
        <authorList>
            <person name="Tran Van P."/>
        </authorList>
    </citation>
    <scope>NUCLEOTIDE SEQUENCE</scope>
</reference>
<dbReference type="SUPFAM" id="SSF103473">
    <property type="entry name" value="MFS general substrate transporter"/>
    <property type="match status" value="1"/>
</dbReference>
<dbReference type="Pfam" id="PF00083">
    <property type="entry name" value="Sugar_tr"/>
    <property type="match status" value="2"/>
</dbReference>
<accession>A0A7R9BZ38</accession>
<keyword evidence="3 6" id="KW-1133">Transmembrane helix</keyword>
<name>A0A7R9BZ38_9CRUS</name>
<comment type="subcellular location">
    <subcellularLocation>
        <location evidence="1">Membrane</location>
        <topology evidence="1">Multi-pass membrane protein</topology>
    </subcellularLocation>
</comment>
<gene>
    <name evidence="7" type="ORF">NMOB1V02_LOCUS11790</name>
</gene>
<dbReference type="EMBL" id="OA889268">
    <property type="protein sequence ID" value="CAD7284183.1"/>
    <property type="molecule type" value="Genomic_DNA"/>
</dbReference>
<feature type="transmembrane region" description="Helical" evidence="6">
    <location>
        <begin position="323"/>
        <end position="343"/>
    </location>
</feature>
<feature type="transmembrane region" description="Helical" evidence="6">
    <location>
        <begin position="12"/>
        <end position="32"/>
    </location>
</feature>
<sequence length="404" mass="43596">MEVIGMSWRSTIGIAFCFPFSIGYIMLAGMAWALRDWWKLQICISIPTVIFFGFYWILPESPRWLLSKGRVLQAEEILRKAKKENRMLDTKDVSIPGSPGGAATELLSVEQPTSKCILDPCHVLSNESVNETSVGGFTVTSNGNIVMDEKPPATGATMNGTNAPASADSDENGTPGEAGSGGEPRKHTALDLFRVSHMRKVMFNVFLCWFVNAFVYYGLSLNSANLGGNVFLNFALSGAIEIPAYALSIIVMLKFAGRRLLISVAMVSGGAACALIAFIPRGQFANDWPVTALSTVGKFGISASFALIYLFTAELIPTVVRNVGVGLSSTFARIGSILAPFLLLLGDKKTGDFTYPMVICGILSIVSGCLVWLLPETARQPMPDTFEQAKRQSQSSKKRASSSS</sequence>
<dbReference type="OrthoDB" id="3936150at2759"/>
<dbReference type="InterPro" id="IPR005828">
    <property type="entry name" value="MFS_sugar_transport-like"/>
</dbReference>